<evidence type="ECO:0000313" key="2">
    <source>
        <dbReference type="EMBL" id="KAA8652803.1"/>
    </source>
</evidence>
<dbReference type="Proteomes" id="UP000324241">
    <property type="component" value="Unassembled WGS sequence"/>
</dbReference>
<reference evidence="3 4" key="1">
    <citation type="submission" date="2019-03" db="EMBL/GenBank/DDBJ databases">
        <title>The genome sequence of a newly discovered highly antifungal drug resistant Aspergillus species, Aspergillus tanneri NIH 1004.</title>
        <authorList>
            <person name="Mounaud S."/>
            <person name="Singh I."/>
            <person name="Joardar V."/>
            <person name="Pakala S."/>
            <person name="Pakala S."/>
            <person name="Venepally P."/>
            <person name="Hoover J."/>
            <person name="Nierman W."/>
            <person name="Chung J."/>
            <person name="Losada L."/>
        </authorList>
    </citation>
    <scope>NUCLEOTIDE SEQUENCE [LARGE SCALE GENOMIC DNA]</scope>
    <source>
        <strain evidence="3 4">NIH1004</strain>
    </source>
</reference>
<organism evidence="3 4">
    <name type="scientific">Aspergillus tanneri</name>
    <dbReference type="NCBI Taxonomy" id="1220188"/>
    <lineage>
        <taxon>Eukaryota</taxon>
        <taxon>Fungi</taxon>
        <taxon>Dikarya</taxon>
        <taxon>Ascomycota</taxon>
        <taxon>Pezizomycotina</taxon>
        <taxon>Eurotiomycetes</taxon>
        <taxon>Eurotiomycetidae</taxon>
        <taxon>Eurotiales</taxon>
        <taxon>Aspergillaceae</taxon>
        <taxon>Aspergillus</taxon>
        <taxon>Aspergillus subgen. Circumdati</taxon>
    </lineage>
</organism>
<accession>A0A4S3IY63</accession>
<sequence length="353" mass="40635">MSTQNTVLLKTQENWKEWNTQFEGLARGKNLWGIITGDEQEILKPAPPTDDTLAPPAGSTRSTNPTSLADRQFAWTVYKSLRDDYILQQTELSKLREWMQKTISPQVYEYCCDPEDSMKEWYAKLKQRVGIDDATVKKLAREAYKKAIKPVTRPRDVLTWLNNWEEAMHKAEKARIAVAATTSDWIEDFLNAVRTLNPVWATSYEIAKSKDIESDNLTFRLVAQDFRKGLDTKLIQQSSNIAKGSFGPTFDAEEAKTEGTELNHAPKGQSYTQKRKQKPNNLESCNIAKKTKVACKACGQMHEWKACFYLFPQEAPKGFKERAVIRRFINHLLQTDKEFAKEVEEWKSLRNQD</sequence>
<reference evidence="2 5" key="2">
    <citation type="submission" date="2019-08" db="EMBL/GenBank/DDBJ databases">
        <title>The genome sequence of a newly discovered highly antifungal drug resistant Aspergillus species, Aspergillus tanneri NIH 1004.</title>
        <authorList>
            <person name="Mounaud S."/>
            <person name="Singh I."/>
            <person name="Joardar V."/>
            <person name="Pakala S."/>
            <person name="Pakala S."/>
            <person name="Venepally P."/>
            <person name="Chung J.K."/>
            <person name="Losada L."/>
            <person name="Nierman W.C."/>
        </authorList>
    </citation>
    <scope>NUCLEOTIDE SEQUENCE [LARGE SCALE GENOMIC DNA]</scope>
    <source>
        <strain evidence="2 5">NIH1004</strain>
    </source>
</reference>
<name>A0A4S3IY63_9EURO</name>
<dbReference type="STRING" id="1220188.A0A4S3IY63"/>
<protein>
    <submittedName>
        <fullName evidence="3">Uncharacterized protein</fullName>
    </submittedName>
</protein>
<evidence type="ECO:0000313" key="3">
    <source>
        <dbReference type="EMBL" id="THC87283.1"/>
    </source>
</evidence>
<evidence type="ECO:0000313" key="5">
    <source>
        <dbReference type="Proteomes" id="UP000324241"/>
    </source>
</evidence>
<dbReference type="VEuPathDB" id="FungiDB:EYZ11_013271"/>
<dbReference type="OrthoDB" id="5095651at2759"/>
<gene>
    <name evidence="2" type="ORF">ATNIH1004_001708</name>
    <name evidence="3" type="ORF">EYZ11_013271</name>
</gene>
<evidence type="ECO:0000256" key="1">
    <source>
        <dbReference type="SAM" id="MobiDB-lite"/>
    </source>
</evidence>
<keyword evidence="4" id="KW-1185">Reference proteome</keyword>
<dbReference type="Proteomes" id="UP000308092">
    <property type="component" value="Unassembled WGS sequence"/>
</dbReference>
<dbReference type="AlphaFoldDB" id="A0A4S3IY63"/>
<evidence type="ECO:0000313" key="4">
    <source>
        <dbReference type="Proteomes" id="UP000308092"/>
    </source>
</evidence>
<dbReference type="EMBL" id="SOSA01001316">
    <property type="protein sequence ID" value="THC87283.1"/>
    <property type="molecule type" value="Genomic_DNA"/>
</dbReference>
<proteinExistence type="predicted"/>
<dbReference type="EMBL" id="QUQM01000002">
    <property type="protein sequence ID" value="KAA8652803.1"/>
    <property type="molecule type" value="Genomic_DNA"/>
</dbReference>
<dbReference type="GeneID" id="54324410"/>
<comment type="caution">
    <text evidence="3">The sequence shown here is derived from an EMBL/GenBank/DDBJ whole genome shotgun (WGS) entry which is preliminary data.</text>
</comment>
<feature type="region of interest" description="Disordered" evidence="1">
    <location>
        <begin position="43"/>
        <end position="66"/>
    </location>
</feature>
<dbReference type="RefSeq" id="XP_033432164.1">
    <property type="nucleotide sequence ID" value="XM_033566407.1"/>
</dbReference>